<dbReference type="SUPFAM" id="SSF46689">
    <property type="entry name" value="Homeodomain-like"/>
    <property type="match status" value="1"/>
</dbReference>
<proteinExistence type="predicted"/>
<name>A0AAU7S6H0_9HYPH</name>
<dbReference type="RefSeq" id="WP_349963386.1">
    <property type="nucleotide sequence ID" value="NZ_CP157965.1"/>
</dbReference>
<feature type="compositionally biased region" description="Basic and acidic residues" evidence="1">
    <location>
        <begin position="267"/>
        <end position="276"/>
    </location>
</feature>
<feature type="region of interest" description="Disordered" evidence="1">
    <location>
        <begin position="245"/>
        <end position="276"/>
    </location>
</feature>
<dbReference type="Gene3D" id="1.10.10.10">
    <property type="entry name" value="Winged helix-like DNA-binding domain superfamily/Winged helix DNA-binding domain"/>
    <property type="match status" value="1"/>
</dbReference>
<dbReference type="PANTHER" id="PTHR34849:SF3">
    <property type="entry name" value="SSR2962 PROTEIN"/>
    <property type="match status" value="1"/>
</dbReference>
<geneLocation type="plasmid" evidence="2">
    <name>unnamed5</name>
</geneLocation>
<evidence type="ECO:0000256" key="1">
    <source>
        <dbReference type="SAM" id="MobiDB-lite"/>
    </source>
</evidence>
<protein>
    <submittedName>
        <fullName evidence="2">DUF433 domain-containing protein</fullName>
    </submittedName>
</protein>
<accession>A0AAU7S6H0</accession>
<dbReference type="EMBL" id="CP157965">
    <property type="protein sequence ID" value="XBT98104.1"/>
    <property type="molecule type" value="Genomic_DNA"/>
</dbReference>
<sequence>MASRTISLLLVIQHWKMIPPMSGITKNYREDRRRTLMPIYRIGIVLAAHVGNSWKLPARSPISIQEFGRITDMAMNITLTASEAASVTGVPLKQVNRIIDAGLMRGFVRKERGSRLIASPALIGLRLAYLTAEALTPSTRQRILQKVLSDQTRTKVEEAPLTVDLQPVILEVQAGLDRLERVRQAVKADPAILGGEPVLAGTRVAVHDIADMLNAGESVDAVATAYPHLTRDQISLASEYATAYPRRGRPRGKPAWRAKPPKNTRTLKLDDLPSVS</sequence>
<dbReference type="InterPro" id="IPR009057">
    <property type="entry name" value="Homeodomain-like_sf"/>
</dbReference>
<dbReference type="InterPro" id="IPR007367">
    <property type="entry name" value="DUF433"/>
</dbReference>
<keyword evidence="2" id="KW-0614">Plasmid</keyword>
<dbReference type="InterPro" id="IPR036388">
    <property type="entry name" value="WH-like_DNA-bd_sf"/>
</dbReference>
<reference evidence="2" key="1">
    <citation type="submission" date="2024-06" db="EMBL/GenBank/DDBJ databases">
        <authorList>
            <person name="Li T."/>
            <person name="Gao R."/>
        </authorList>
    </citation>
    <scope>NUCLEOTIDE SEQUENCE</scope>
    <source>
        <strain evidence="2">ZPR3</strain>
        <plasmid evidence="2">unnamed5</plasmid>
    </source>
</reference>
<gene>
    <name evidence="2" type="ORF">ABM479_35265</name>
</gene>
<evidence type="ECO:0000313" key="2">
    <source>
        <dbReference type="EMBL" id="XBT98104.1"/>
    </source>
</evidence>
<dbReference type="AlphaFoldDB" id="A0AAU7S6H0"/>
<dbReference type="PANTHER" id="PTHR34849">
    <property type="entry name" value="SSL5025 PROTEIN"/>
    <property type="match status" value="1"/>
</dbReference>
<dbReference type="Pfam" id="PF04255">
    <property type="entry name" value="DUF433"/>
    <property type="match status" value="1"/>
</dbReference>
<organism evidence="2">
    <name type="scientific">Rhizobium sp. ZPR3</name>
    <dbReference type="NCBI Taxonomy" id="3158967"/>
    <lineage>
        <taxon>Bacteria</taxon>
        <taxon>Pseudomonadati</taxon>
        <taxon>Pseudomonadota</taxon>
        <taxon>Alphaproteobacteria</taxon>
        <taxon>Hyphomicrobiales</taxon>
        <taxon>Rhizobiaceae</taxon>
        <taxon>Rhizobium/Agrobacterium group</taxon>
        <taxon>Rhizobium</taxon>
    </lineage>
</organism>
<feature type="compositionally biased region" description="Basic residues" evidence="1">
    <location>
        <begin position="246"/>
        <end position="262"/>
    </location>
</feature>